<evidence type="ECO:0000313" key="1">
    <source>
        <dbReference type="EMBL" id="HIR56088.1"/>
    </source>
</evidence>
<comment type="caution">
    <text evidence="1">The sequence shown here is derived from an EMBL/GenBank/DDBJ whole genome shotgun (WGS) entry which is preliminary data.</text>
</comment>
<reference evidence="1" key="1">
    <citation type="submission" date="2020-10" db="EMBL/GenBank/DDBJ databases">
        <authorList>
            <person name="Gilroy R."/>
        </authorList>
    </citation>
    <scope>NUCLEOTIDE SEQUENCE</scope>
    <source>
        <strain evidence="1">ChiSjej1B19-7085</strain>
    </source>
</reference>
<reference evidence="1" key="2">
    <citation type="journal article" date="2021" name="PeerJ">
        <title>Extensive microbial diversity within the chicken gut microbiome revealed by metagenomics and culture.</title>
        <authorList>
            <person name="Gilroy R."/>
            <person name="Ravi A."/>
            <person name="Getino M."/>
            <person name="Pursley I."/>
            <person name="Horton D.L."/>
            <person name="Alikhan N.F."/>
            <person name="Baker D."/>
            <person name="Gharbi K."/>
            <person name="Hall N."/>
            <person name="Watson M."/>
            <person name="Adriaenssens E.M."/>
            <person name="Foster-Nyarko E."/>
            <person name="Jarju S."/>
            <person name="Secka A."/>
            <person name="Antonio M."/>
            <person name="Oren A."/>
            <person name="Chaudhuri R.R."/>
            <person name="La Ragione R."/>
            <person name="Hildebrand F."/>
            <person name="Pallen M.J."/>
        </authorList>
    </citation>
    <scope>NUCLEOTIDE SEQUENCE</scope>
    <source>
        <strain evidence="1">ChiSjej1B19-7085</strain>
    </source>
</reference>
<sequence>MEKISRYTRREFAPEELYLFRVALCDNEIDRDGERFTIDALRGLAELYRGKTGIFDHSGRGTDQSARIYDTCVEVDADRRTSVGEPYARLIGSAYLPRTEKNKDLILELEAGIKKEVSVGCAVASVTCSICGADWRKKGCSHQKGEVYDGKLCCAVLDRPTDAYEWSFVAVPAQREAGVVKAFAPEGGIALREIRKMLEKPGRVELTHSQAEALLREWDEMEKQAELGRLYREKLCGEVAGLYAVLEPGLDAGLMRRAAERMEIGDLQELEKSLRRCRDQKFPAVPQLSGVKLADDAGENSAFRI</sequence>
<gene>
    <name evidence="1" type="ORF">IAA54_00300</name>
</gene>
<accession>A0A9D1DNH1</accession>
<dbReference type="Proteomes" id="UP000886785">
    <property type="component" value="Unassembled WGS sequence"/>
</dbReference>
<protein>
    <submittedName>
        <fullName evidence="1">Uncharacterized protein</fullName>
    </submittedName>
</protein>
<organism evidence="1 2">
    <name type="scientific">Candidatus Gallacutalibacter pullicola</name>
    <dbReference type="NCBI Taxonomy" id="2840830"/>
    <lineage>
        <taxon>Bacteria</taxon>
        <taxon>Bacillati</taxon>
        <taxon>Bacillota</taxon>
        <taxon>Clostridia</taxon>
        <taxon>Eubacteriales</taxon>
        <taxon>Candidatus Gallacutalibacter</taxon>
    </lineage>
</organism>
<evidence type="ECO:0000313" key="2">
    <source>
        <dbReference type="Proteomes" id="UP000886785"/>
    </source>
</evidence>
<proteinExistence type="predicted"/>
<name>A0A9D1DNH1_9FIRM</name>
<dbReference type="AlphaFoldDB" id="A0A9D1DNH1"/>
<dbReference type="EMBL" id="DVHF01000004">
    <property type="protein sequence ID" value="HIR56088.1"/>
    <property type="molecule type" value="Genomic_DNA"/>
</dbReference>